<accession>A0ACC3CA03</accession>
<comment type="caution">
    <text evidence="1">The sequence shown here is derived from an EMBL/GenBank/DDBJ whole genome shotgun (WGS) entry which is preliminary data.</text>
</comment>
<evidence type="ECO:0000313" key="1">
    <source>
        <dbReference type="EMBL" id="KAK1867022.1"/>
    </source>
</evidence>
<gene>
    <name evidence="1" type="ORF">I4F81_009532</name>
</gene>
<name>A0ACC3CA03_PYRYE</name>
<sequence>MGGGWLRACGASWASTGLGGGPLPGAFADGMHLPLDGCGVWWQPCGGRLREDWGQARSFFGKGLARRVGTRVLTVEAAATGCLWTRADPAYGLCPIGRLLSPAAAPGPLPPSPSRFSFVVVVCLFCAALPPPPTEGAYGVVASAHDVRTGEDVAVKRIRSVLETYPMATRILREIKFNRLLRGHENLVQLRDMLVPANKATFNDTFLVLELMPCDLARVIASTAELTPANVKFLMFQLLRGLRYLHAAGVLHRDLKPSNLLVNGSCVLKICDLGLARAAFRTNDDDVSLWTDYVQTRWYRAPELIMPHATNYTAAIDMWAAGCIFAELFLRRPLFPGRDTNDQVRRIVRITGKPSHDVIAKLRHRSMEALVAQQSAASTPVDFHRLFPAAEPAAVQIIEGLLAFDPDKRLSAEDALLSPYFSEWRDSLGYGKEAPALEASEFEFERRMASRNPKAMEAIRTELLEEIVFYHPEKREELLGSGATARGVGASGPANLKEFGEAMDYSASKGHQTLPPSNFEQVAAEDARKGRMLKGSTLPESELKQLAMATERRRAGMAADREAGGGSSGDVSMR</sequence>
<organism evidence="1 2">
    <name type="scientific">Pyropia yezoensis</name>
    <name type="common">Susabi-nori</name>
    <name type="synonym">Porphyra yezoensis</name>
    <dbReference type="NCBI Taxonomy" id="2788"/>
    <lineage>
        <taxon>Eukaryota</taxon>
        <taxon>Rhodophyta</taxon>
        <taxon>Bangiophyceae</taxon>
        <taxon>Bangiales</taxon>
        <taxon>Bangiaceae</taxon>
        <taxon>Pyropia</taxon>
    </lineage>
</organism>
<keyword evidence="2" id="KW-1185">Reference proteome</keyword>
<dbReference type="Proteomes" id="UP000798662">
    <property type="component" value="Chromosome 3"/>
</dbReference>
<proteinExistence type="predicted"/>
<protein>
    <submittedName>
        <fullName evidence="1">Uncharacterized protein</fullName>
    </submittedName>
</protein>
<dbReference type="EMBL" id="CM020620">
    <property type="protein sequence ID" value="KAK1867022.1"/>
    <property type="molecule type" value="Genomic_DNA"/>
</dbReference>
<reference evidence="1" key="1">
    <citation type="submission" date="2019-11" db="EMBL/GenBank/DDBJ databases">
        <title>Nori genome reveals adaptations in red seaweeds to the harsh intertidal environment.</title>
        <authorList>
            <person name="Wang D."/>
            <person name="Mao Y."/>
        </authorList>
    </citation>
    <scope>NUCLEOTIDE SEQUENCE</scope>
    <source>
        <tissue evidence="1">Gametophyte</tissue>
    </source>
</reference>
<evidence type="ECO:0000313" key="2">
    <source>
        <dbReference type="Proteomes" id="UP000798662"/>
    </source>
</evidence>